<organism evidence="8 9">
    <name type="scientific">Hevea brasiliensis</name>
    <name type="common">Para rubber tree</name>
    <name type="synonym">Siphonia brasiliensis</name>
    <dbReference type="NCBI Taxonomy" id="3981"/>
    <lineage>
        <taxon>Eukaryota</taxon>
        <taxon>Viridiplantae</taxon>
        <taxon>Streptophyta</taxon>
        <taxon>Embryophyta</taxon>
        <taxon>Tracheophyta</taxon>
        <taxon>Spermatophyta</taxon>
        <taxon>Magnoliopsida</taxon>
        <taxon>eudicotyledons</taxon>
        <taxon>Gunneridae</taxon>
        <taxon>Pentapetalae</taxon>
        <taxon>rosids</taxon>
        <taxon>fabids</taxon>
        <taxon>Malpighiales</taxon>
        <taxon>Euphorbiaceae</taxon>
        <taxon>Crotonoideae</taxon>
        <taxon>Micrandreae</taxon>
        <taxon>Hevea</taxon>
    </lineage>
</organism>
<keyword evidence="6" id="KW-0408">Iron</keyword>
<protein>
    <submittedName>
        <fullName evidence="8">Uncharacterized protein</fullName>
    </submittedName>
</protein>
<evidence type="ECO:0000313" key="9">
    <source>
        <dbReference type="Proteomes" id="UP000467840"/>
    </source>
</evidence>
<proteinExistence type="inferred from homology"/>
<reference evidence="8 9" key="1">
    <citation type="journal article" date="2020" name="Mol. Plant">
        <title>The Chromosome-Based Rubber Tree Genome Provides New Insights into Spurge Genome Evolution and Rubber Biosynthesis.</title>
        <authorList>
            <person name="Liu J."/>
            <person name="Shi C."/>
            <person name="Shi C.C."/>
            <person name="Li W."/>
            <person name="Zhang Q.J."/>
            <person name="Zhang Y."/>
            <person name="Li K."/>
            <person name="Lu H.F."/>
            <person name="Shi C."/>
            <person name="Zhu S.T."/>
            <person name="Xiao Z.Y."/>
            <person name="Nan H."/>
            <person name="Yue Y."/>
            <person name="Zhu X.G."/>
            <person name="Wu Y."/>
            <person name="Hong X.N."/>
            <person name="Fan G.Y."/>
            <person name="Tong Y."/>
            <person name="Zhang D."/>
            <person name="Mao C.L."/>
            <person name="Liu Y.L."/>
            <person name="Hao S.J."/>
            <person name="Liu W.Q."/>
            <person name="Lv M.Q."/>
            <person name="Zhang H.B."/>
            <person name="Liu Y."/>
            <person name="Hu-Tang G.R."/>
            <person name="Wang J.P."/>
            <person name="Wang J.H."/>
            <person name="Sun Y.H."/>
            <person name="Ni S.B."/>
            <person name="Chen W.B."/>
            <person name="Zhang X.C."/>
            <person name="Jiao Y.N."/>
            <person name="Eichler E.E."/>
            <person name="Li G.H."/>
            <person name="Liu X."/>
            <person name="Gao L.Z."/>
        </authorList>
    </citation>
    <scope>NUCLEOTIDE SEQUENCE [LARGE SCALE GENOMIC DNA]</scope>
    <source>
        <strain evidence="9">cv. GT1</strain>
        <tissue evidence="8">Leaf</tissue>
    </source>
</reference>
<dbReference type="EMBL" id="JAAGAX010000018">
    <property type="protein sequence ID" value="KAF2284030.1"/>
    <property type="molecule type" value="Genomic_DNA"/>
</dbReference>
<evidence type="ECO:0000256" key="5">
    <source>
        <dbReference type="ARBA" id="ARBA00023002"/>
    </source>
</evidence>
<dbReference type="GO" id="GO:0016705">
    <property type="term" value="F:oxidoreductase activity, acting on paired donors, with incorporation or reduction of molecular oxygen"/>
    <property type="evidence" value="ECO:0007669"/>
    <property type="project" value="InterPro"/>
</dbReference>
<sequence length="219" mass="24751">MEDQGVRRSNTLMQFSLLLNTCMDFAYHYTPFLQGLDLDGQEKFVLDANKTIRNYQNPIIDERIQQWRSSERKEMEDLLDVFVTLQDSDGKPLLTPDEIKNQIAEIMILPVDNPLNAIEWAMGEMLNQPEILAKTIEELDRVVGKDRLVTGRRGCAAALLGSAMITMLLARMLQCSTWTPPANVTKIVLTETLDKLTPTTPISAFVTPRLATHLYPTSP</sequence>
<evidence type="ECO:0000256" key="7">
    <source>
        <dbReference type="ARBA" id="ARBA00023033"/>
    </source>
</evidence>
<dbReference type="GO" id="GO:0004497">
    <property type="term" value="F:monooxygenase activity"/>
    <property type="evidence" value="ECO:0007669"/>
    <property type="project" value="UniProtKB-KW"/>
</dbReference>
<keyword evidence="9" id="KW-1185">Reference proteome</keyword>
<dbReference type="InterPro" id="IPR036396">
    <property type="entry name" value="Cyt_P450_sf"/>
</dbReference>
<dbReference type="Gene3D" id="1.10.630.10">
    <property type="entry name" value="Cytochrome P450"/>
    <property type="match status" value="1"/>
</dbReference>
<evidence type="ECO:0000256" key="2">
    <source>
        <dbReference type="ARBA" id="ARBA00010617"/>
    </source>
</evidence>
<comment type="cofactor">
    <cofactor evidence="1">
        <name>heme</name>
        <dbReference type="ChEBI" id="CHEBI:30413"/>
    </cofactor>
</comment>
<dbReference type="AlphaFoldDB" id="A0A6A6K5G2"/>
<evidence type="ECO:0000313" key="8">
    <source>
        <dbReference type="EMBL" id="KAF2284030.1"/>
    </source>
</evidence>
<comment type="similarity">
    <text evidence="2">Belongs to the cytochrome P450 family.</text>
</comment>
<dbReference type="GO" id="GO:0020037">
    <property type="term" value="F:heme binding"/>
    <property type="evidence" value="ECO:0007669"/>
    <property type="project" value="InterPro"/>
</dbReference>
<dbReference type="PANTHER" id="PTHR47944">
    <property type="entry name" value="CYTOCHROME P450 98A9"/>
    <property type="match status" value="1"/>
</dbReference>
<accession>A0A6A6K5G2</accession>
<dbReference type="SUPFAM" id="SSF48264">
    <property type="entry name" value="Cytochrome P450"/>
    <property type="match status" value="1"/>
</dbReference>
<gene>
    <name evidence="8" type="ORF">GH714_018182</name>
</gene>
<evidence type="ECO:0000256" key="6">
    <source>
        <dbReference type="ARBA" id="ARBA00023004"/>
    </source>
</evidence>
<keyword evidence="3" id="KW-0349">Heme</keyword>
<evidence type="ECO:0000256" key="4">
    <source>
        <dbReference type="ARBA" id="ARBA00022723"/>
    </source>
</evidence>
<name>A0A6A6K5G2_HEVBR</name>
<dbReference type="Proteomes" id="UP000467840">
    <property type="component" value="Chromosome 12"/>
</dbReference>
<evidence type="ECO:0000256" key="3">
    <source>
        <dbReference type="ARBA" id="ARBA00022617"/>
    </source>
</evidence>
<dbReference type="GO" id="GO:0005506">
    <property type="term" value="F:iron ion binding"/>
    <property type="evidence" value="ECO:0007669"/>
    <property type="project" value="InterPro"/>
</dbReference>
<dbReference type="InterPro" id="IPR001128">
    <property type="entry name" value="Cyt_P450"/>
</dbReference>
<dbReference type="Pfam" id="PF00067">
    <property type="entry name" value="p450"/>
    <property type="match status" value="1"/>
</dbReference>
<keyword evidence="5" id="KW-0560">Oxidoreductase</keyword>
<keyword evidence="4" id="KW-0479">Metal-binding</keyword>
<dbReference type="PANTHER" id="PTHR47944:SF4">
    <property type="entry name" value="OS09G0441700 PROTEIN"/>
    <property type="match status" value="1"/>
</dbReference>
<evidence type="ECO:0000256" key="1">
    <source>
        <dbReference type="ARBA" id="ARBA00001971"/>
    </source>
</evidence>
<keyword evidence="7" id="KW-0503">Monooxygenase</keyword>
<comment type="caution">
    <text evidence="8">The sequence shown here is derived from an EMBL/GenBank/DDBJ whole genome shotgun (WGS) entry which is preliminary data.</text>
</comment>